<dbReference type="Proteomes" id="UP000022910">
    <property type="component" value="Unassembled WGS sequence"/>
</dbReference>
<dbReference type="SMART" id="SM00256">
    <property type="entry name" value="FBOX"/>
    <property type="match status" value="1"/>
</dbReference>
<sequence length="288" mass="33538">MEFTQRLPSEIFISIFKELDTKTLYSLSLVSKGCNTFAMDNHIWNHIALNRWEGKQGMAEICSEPHNLWFKKAGTWKKVYSIVEQEARRSELNADDLVETTWRFKFNSYPIPHVGSPNFHRNGVYTFSGVMDGQLPWTFTKEGRVRVDQFPPLTPYRSTADWSLKMRNIHVTFASIDHNCFRKKLYQFNLKLVEELGLDPSKYILQPPKPSFSISSNSIEGVDENDDENNQENNENNDENNNEGEDVAMDHIMVLPSNHVFHDDDDDNNDDEDQSENDHYVIFLSFQD</sequence>
<reference evidence="3 4" key="1">
    <citation type="submission" date="2014-02" db="EMBL/GenBank/DDBJ databases">
        <title>Single nucleus genome sequencing reveals high similarity among nuclei of an endomycorrhizal fungus.</title>
        <authorList>
            <person name="Lin K."/>
            <person name="Geurts R."/>
            <person name="Zhang Z."/>
            <person name="Limpens E."/>
            <person name="Saunders D.G."/>
            <person name="Mu D."/>
            <person name="Pang E."/>
            <person name="Cao H."/>
            <person name="Cha H."/>
            <person name="Lin T."/>
            <person name="Zhou Q."/>
            <person name="Shang Y."/>
            <person name="Li Y."/>
            <person name="Ivanov S."/>
            <person name="Sharma T."/>
            <person name="Velzen R.V."/>
            <person name="Ruijter N.D."/>
            <person name="Aanen D.K."/>
            <person name="Win J."/>
            <person name="Kamoun S."/>
            <person name="Bisseling T."/>
            <person name="Huang S."/>
        </authorList>
    </citation>
    <scope>NUCLEOTIDE SEQUENCE [LARGE SCALE GENOMIC DNA]</scope>
    <source>
        <strain evidence="4">DAOM197198w</strain>
    </source>
</reference>
<accession>A0A015KY94</accession>
<keyword evidence="4" id="KW-1185">Reference proteome</keyword>
<feature type="compositionally biased region" description="Acidic residues" evidence="1">
    <location>
        <begin position="263"/>
        <end position="275"/>
    </location>
</feature>
<gene>
    <name evidence="3" type="ORF">RirG_068380</name>
</gene>
<feature type="domain" description="F-box" evidence="2">
    <location>
        <begin position="1"/>
        <end position="47"/>
    </location>
</feature>
<organism evidence="3 4">
    <name type="scientific">Rhizophagus irregularis (strain DAOM 197198w)</name>
    <name type="common">Glomus intraradices</name>
    <dbReference type="NCBI Taxonomy" id="1432141"/>
    <lineage>
        <taxon>Eukaryota</taxon>
        <taxon>Fungi</taxon>
        <taxon>Fungi incertae sedis</taxon>
        <taxon>Mucoromycota</taxon>
        <taxon>Glomeromycotina</taxon>
        <taxon>Glomeromycetes</taxon>
        <taxon>Glomerales</taxon>
        <taxon>Glomeraceae</taxon>
        <taxon>Rhizophagus</taxon>
    </lineage>
</organism>
<evidence type="ECO:0000313" key="4">
    <source>
        <dbReference type="Proteomes" id="UP000022910"/>
    </source>
</evidence>
<dbReference type="InterPro" id="IPR036047">
    <property type="entry name" value="F-box-like_dom_sf"/>
</dbReference>
<dbReference type="EMBL" id="JEMT01015261">
    <property type="protein sequence ID" value="EXX72544.1"/>
    <property type="molecule type" value="Genomic_DNA"/>
</dbReference>
<evidence type="ECO:0000313" key="3">
    <source>
        <dbReference type="EMBL" id="EXX72544.1"/>
    </source>
</evidence>
<dbReference type="Pfam" id="PF12937">
    <property type="entry name" value="F-box-like"/>
    <property type="match status" value="1"/>
</dbReference>
<comment type="caution">
    <text evidence="3">The sequence shown here is derived from an EMBL/GenBank/DDBJ whole genome shotgun (WGS) entry which is preliminary data.</text>
</comment>
<evidence type="ECO:0000259" key="2">
    <source>
        <dbReference type="PROSITE" id="PS50181"/>
    </source>
</evidence>
<dbReference type="HOGENOM" id="CLU_966898_0_0_1"/>
<dbReference type="OrthoDB" id="10257471at2759"/>
<dbReference type="InterPro" id="IPR001810">
    <property type="entry name" value="F-box_dom"/>
</dbReference>
<feature type="compositionally biased region" description="Acidic residues" evidence="1">
    <location>
        <begin position="221"/>
        <end position="244"/>
    </location>
</feature>
<name>A0A015KY94_RHIIW</name>
<feature type="region of interest" description="Disordered" evidence="1">
    <location>
        <begin position="258"/>
        <end position="277"/>
    </location>
</feature>
<feature type="region of interest" description="Disordered" evidence="1">
    <location>
        <begin position="207"/>
        <end position="244"/>
    </location>
</feature>
<protein>
    <recommendedName>
        <fullName evidence="2">F-box domain-containing protein</fullName>
    </recommendedName>
</protein>
<proteinExistence type="predicted"/>
<dbReference type="SUPFAM" id="SSF81383">
    <property type="entry name" value="F-box domain"/>
    <property type="match status" value="1"/>
</dbReference>
<dbReference type="AlphaFoldDB" id="A0A015KY94"/>
<dbReference type="PROSITE" id="PS50181">
    <property type="entry name" value="FBOX"/>
    <property type="match status" value="1"/>
</dbReference>
<evidence type="ECO:0000256" key="1">
    <source>
        <dbReference type="SAM" id="MobiDB-lite"/>
    </source>
</evidence>
<dbReference type="Gene3D" id="1.20.1280.50">
    <property type="match status" value="1"/>
</dbReference>